<evidence type="ECO:0000313" key="3">
    <source>
        <dbReference type="Proteomes" id="UP001519887"/>
    </source>
</evidence>
<reference evidence="2 3" key="1">
    <citation type="submission" date="2021-07" db="EMBL/GenBank/DDBJ databases">
        <title>Paenibacillus radiodurans sp. nov., isolated from the southeastern edge of Tengger Desert.</title>
        <authorList>
            <person name="Zhang G."/>
        </authorList>
    </citation>
    <scope>NUCLEOTIDE SEQUENCE [LARGE SCALE GENOMIC DNA]</scope>
    <source>
        <strain evidence="2 3">CCM 7311</strain>
    </source>
</reference>
<dbReference type="SUPFAM" id="SSF103473">
    <property type="entry name" value="MFS general substrate transporter"/>
    <property type="match status" value="1"/>
</dbReference>
<dbReference type="InterPro" id="IPR036259">
    <property type="entry name" value="MFS_trans_sf"/>
</dbReference>
<keyword evidence="1" id="KW-0812">Transmembrane</keyword>
<dbReference type="PANTHER" id="PTHR43129:SF1">
    <property type="entry name" value="FOSMIDOMYCIN RESISTANCE PROTEIN"/>
    <property type="match status" value="1"/>
</dbReference>
<dbReference type="PANTHER" id="PTHR43129">
    <property type="entry name" value="FOSMIDOMYCIN RESISTANCE PROTEIN"/>
    <property type="match status" value="1"/>
</dbReference>
<evidence type="ECO:0000256" key="1">
    <source>
        <dbReference type="SAM" id="Phobius"/>
    </source>
</evidence>
<keyword evidence="3" id="KW-1185">Reference proteome</keyword>
<feature type="transmembrane region" description="Helical" evidence="1">
    <location>
        <begin position="50"/>
        <end position="72"/>
    </location>
</feature>
<evidence type="ECO:0000313" key="2">
    <source>
        <dbReference type="EMBL" id="MBW7460821.1"/>
    </source>
</evidence>
<accession>A0ABS7CIQ5</accession>
<organism evidence="2 3">
    <name type="scientific">Paenibacillus sepulcri</name>
    <dbReference type="NCBI Taxonomy" id="359917"/>
    <lineage>
        <taxon>Bacteria</taxon>
        <taxon>Bacillati</taxon>
        <taxon>Bacillota</taxon>
        <taxon>Bacilli</taxon>
        <taxon>Bacillales</taxon>
        <taxon>Paenibacillaceae</taxon>
        <taxon>Paenibacillus</taxon>
    </lineage>
</organism>
<keyword evidence="1" id="KW-0472">Membrane</keyword>
<dbReference type="EMBL" id="JAHZIK010002485">
    <property type="protein sequence ID" value="MBW7460821.1"/>
    <property type="molecule type" value="Genomic_DNA"/>
</dbReference>
<protein>
    <submittedName>
        <fullName evidence="2">MFS transporter</fullName>
    </submittedName>
</protein>
<feature type="transmembrane region" description="Helical" evidence="1">
    <location>
        <begin position="84"/>
        <end position="100"/>
    </location>
</feature>
<comment type="caution">
    <text evidence="2">The sequence shown here is derived from an EMBL/GenBank/DDBJ whole genome shotgun (WGS) entry which is preliminary data.</text>
</comment>
<dbReference type="Proteomes" id="UP001519887">
    <property type="component" value="Unassembled WGS sequence"/>
</dbReference>
<feature type="transmembrane region" description="Helical" evidence="1">
    <location>
        <begin position="12"/>
        <end position="29"/>
    </location>
</feature>
<proteinExistence type="predicted"/>
<feature type="non-terminal residue" evidence="2">
    <location>
        <position position="101"/>
    </location>
</feature>
<name>A0ABS7CIQ5_9BACL</name>
<gene>
    <name evidence="2" type="ORF">K0U00_42825</name>
</gene>
<sequence length="101" mass="10680">MATSTAPLTKPAAATVFPILFAISIVHLLNDSMQSTVSALFPILRDSLDLSYKQIGLIAFAMNMTASLLQPAVGYAADLKPRPYILPIGVCFTLVGIVSLA</sequence>
<keyword evidence="1" id="KW-1133">Transmembrane helix</keyword>
<dbReference type="Gene3D" id="1.20.1250.20">
    <property type="entry name" value="MFS general substrate transporter like domains"/>
    <property type="match status" value="1"/>
</dbReference>